<dbReference type="EMBL" id="BLVO01000013">
    <property type="protein sequence ID" value="GFM33845.1"/>
    <property type="molecule type" value="Genomic_DNA"/>
</dbReference>
<dbReference type="InterPro" id="IPR010664">
    <property type="entry name" value="LipoPS_assembly_LptC-rel"/>
</dbReference>
<evidence type="ECO:0000313" key="2">
    <source>
        <dbReference type="Proteomes" id="UP000503840"/>
    </source>
</evidence>
<dbReference type="Pfam" id="PF06835">
    <property type="entry name" value="LptC"/>
    <property type="match status" value="1"/>
</dbReference>
<name>A0A7J0BL21_9BACT</name>
<dbReference type="NCBIfam" id="TIGR04409">
    <property type="entry name" value="LptC_YrbK"/>
    <property type="match status" value="1"/>
</dbReference>
<gene>
    <name evidence="1" type="ORF">DSM101010T_22100</name>
</gene>
<evidence type="ECO:0000313" key="1">
    <source>
        <dbReference type="EMBL" id="GFM33845.1"/>
    </source>
</evidence>
<organism evidence="1 2">
    <name type="scientific">Desulfovibrio subterraneus</name>
    <dbReference type="NCBI Taxonomy" id="2718620"/>
    <lineage>
        <taxon>Bacteria</taxon>
        <taxon>Pseudomonadati</taxon>
        <taxon>Thermodesulfobacteriota</taxon>
        <taxon>Desulfovibrionia</taxon>
        <taxon>Desulfovibrionales</taxon>
        <taxon>Desulfovibrionaceae</taxon>
        <taxon>Desulfovibrio</taxon>
    </lineage>
</organism>
<proteinExistence type="predicted"/>
<dbReference type="Proteomes" id="UP000503840">
    <property type="component" value="Unassembled WGS sequence"/>
</dbReference>
<dbReference type="AlphaFoldDB" id="A0A7J0BL21"/>
<dbReference type="GO" id="GO:0015221">
    <property type="term" value="F:lipopolysaccharide transmembrane transporter activity"/>
    <property type="evidence" value="ECO:0007669"/>
    <property type="project" value="InterPro"/>
</dbReference>
<reference evidence="1 2" key="1">
    <citation type="submission" date="2020-05" db="EMBL/GenBank/DDBJ databases">
        <title>Draft genome sequence of Desulfovibrio sp. strain HN2T.</title>
        <authorList>
            <person name="Ueno A."/>
            <person name="Tamazawa S."/>
            <person name="Tamamura S."/>
            <person name="Murakami T."/>
            <person name="Kiyama T."/>
            <person name="Inomata H."/>
            <person name="Amano Y."/>
            <person name="Miyakawa K."/>
            <person name="Tamaki H."/>
            <person name="Naganuma T."/>
            <person name="Kaneko K."/>
        </authorList>
    </citation>
    <scope>NUCLEOTIDE SEQUENCE [LARGE SCALE GENOMIC DNA]</scope>
    <source>
        <strain evidence="1 2">HN2</strain>
    </source>
</reference>
<dbReference type="InterPro" id="IPR026265">
    <property type="entry name" value="LptC"/>
</dbReference>
<dbReference type="Gene3D" id="2.60.450.10">
    <property type="entry name" value="Lipopolysaccharide (LPS) transport protein A like domain"/>
    <property type="match status" value="1"/>
</dbReference>
<keyword evidence="2" id="KW-1185">Reference proteome</keyword>
<comment type="caution">
    <text evidence="1">The sequence shown here is derived from an EMBL/GenBank/DDBJ whole genome shotgun (WGS) entry which is preliminary data.</text>
</comment>
<protein>
    <recommendedName>
        <fullName evidence="3">LPS export ABC transporter periplasmic protein LptC</fullName>
    </recommendedName>
</protein>
<dbReference type="RefSeq" id="WP_174405500.1">
    <property type="nucleotide sequence ID" value="NZ_BLVO01000013.1"/>
</dbReference>
<sequence length="203" mass="22844">MRKRYFLIGAVLIGVAGAVVINFATDKAVNEIRQVVQKEQHGPENVVDLTLKGIELQQGEHGEELWRLKAKGAWYDQKEGVVQVSDPVITYILKPDKQELVVRSARGVVNQQARVARLWENVEIERDGGYIRTNLIIYNGTSHTLNMPGVAHFDGPDLFGNATNVTWYLNENLVRAEKDVSVEMLVRQRLDDLAEGEIKDASH</sequence>
<accession>A0A7J0BL21</accession>
<dbReference type="GO" id="GO:0005886">
    <property type="term" value="C:plasma membrane"/>
    <property type="evidence" value="ECO:0007669"/>
    <property type="project" value="InterPro"/>
</dbReference>
<evidence type="ECO:0008006" key="3">
    <source>
        <dbReference type="Google" id="ProtNLM"/>
    </source>
</evidence>